<dbReference type="Pfam" id="PF13432">
    <property type="entry name" value="TPR_16"/>
    <property type="match status" value="1"/>
</dbReference>
<reference evidence="11 12" key="1">
    <citation type="submission" date="2024-11" db="EMBL/GenBank/DDBJ databases">
        <title>Chromosome-level genome assembly of the freshwater bivalve Anodonta woodiana.</title>
        <authorList>
            <person name="Chen X."/>
        </authorList>
    </citation>
    <scope>NUCLEOTIDE SEQUENCE [LARGE SCALE GENOMIC DNA]</scope>
    <source>
        <strain evidence="11">MN2024</strain>
        <tissue evidence="11">Gills</tissue>
    </source>
</reference>
<evidence type="ECO:0000313" key="11">
    <source>
        <dbReference type="EMBL" id="KAL3836006.1"/>
    </source>
</evidence>
<feature type="compositionally biased region" description="Polar residues" evidence="10">
    <location>
        <begin position="75"/>
        <end position="84"/>
    </location>
</feature>
<dbReference type="PROSITE" id="PS50005">
    <property type="entry name" value="TPR"/>
    <property type="match status" value="3"/>
</dbReference>
<feature type="region of interest" description="Disordered" evidence="10">
    <location>
        <begin position="568"/>
        <end position="588"/>
    </location>
</feature>
<feature type="compositionally biased region" description="Basic and acidic residues" evidence="10">
    <location>
        <begin position="343"/>
        <end position="363"/>
    </location>
</feature>
<dbReference type="InterPro" id="IPR019734">
    <property type="entry name" value="TPR_rpt"/>
</dbReference>
<feature type="compositionally biased region" description="Polar residues" evidence="10">
    <location>
        <begin position="286"/>
        <end position="295"/>
    </location>
</feature>
<evidence type="ECO:0000256" key="9">
    <source>
        <dbReference type="PROSITE-ProRule" id="PRU00339"/>
    </source>
</evidence>
<dbReference type="Gene3D" id="1.25.40.10">
    <property type="entry name" value="Tetratricopeptide repeat domain"/>
    <property type="match status" value="3"/>
</dbReference>
<feature type="repeat" description="TPR" evidence="9">
    <location>
        <begin position="132"/>
        <end position="165"/>
    </location>
</feature>
<dbReference type="SUPFAM" id="SSF48452">
    <property type="entry name" value="TPR-like"/>
    <property type="match status" value="2"/>
</dbReference>
<feature type="compositionally biased region" description="Basic residues" evidence="10">
    <location>
        <begin position="270"/>
        <end position="282"/>
    </location>
</feature>
<dbReference type="Pfam" id="PF13424">
    <property type="entry name" value="TPR_12"/>
    <property type="match status" value="1"/>
</dbReference>
<keyword evidence="3" id="KW-0677">Repeat</keyword>
<feature type="repeat" description="TPR" evidence="9">
    <location>
        <begin position="703"/>
        <end position="736"/>
    </location>
</feature>
<evidence type="ECO:0000256" key="5">
    <source>
        <dbReference type="ARBA" id="ARBA00023212"/>
    </source>
</evidence>
<feature type="compositionally biased region" description="Basic and acidic residues" evidence="10">
    <location>
        <begin position="432"/>
        <end position="453"/>
    </location>
</feature>
<dbReference type="GO" id="GO:0005930">
    <property type="term" value="C:axoneme"/>
    <property type="evidence" value="ECO:0007669"/>
    <property type="project" value="UniProtKB-SubCell"/>
</dbReference>
<feature type="region of interest" description="Disordered" evidence="10">
    <location>
        <begin position="35"/>
        <end position="110"/>
    </location>
</feature>
<dbReference type="Pfam" id="PF13181">
    <property type="entry name" value="TPR_8"/>
    <property type="match status" value="1"/>
</dbReference>
<gene>
    <name evidence="11" type="ORF">ACJMK2_021461</name>
</gene>
<dbReference type="InterPro" id="IPR011990">
    <property type="entry name" value="TPR-like_helical_dom_sf"/>
</dbReference>
<feature type="region of interest" description="Disordered" evidence="10">
    <location>
        <begin position="514"/>
        <end position="546"/>
    </location>
</feature>
<evidence type="ECO:0000256" key="8">
    <source>
        <dbReference type="ARBA" id="ARBA00034143"/>
    </source>
</evidence>
<evidence type="ECO:0000313" key="12">
    <source>
        <dbReference type="Proteomes" id="UP001634394"/>
    </source>
</evidence>
<dbReference type="SMART" id="SM00028">
    <property type="entry name" value="TPR"/>
    <property type="match status" value="7"/>
</dbReference>
<name>A0ABD3THD1_SINWO</name>
<keyword evidence="12" id="KW-1185">Reference proteome</keyword>
<keyword evidence="2" id="KW-0963">Cytoplasm</keyword>
<evidence type="ECO:0000256" key="2">
    <source>
        <dbReference type="ARBA" id="ARBA00022490"/>
    </source>
</evidence>
<evidence type="ECO:0000256" key="4">
    <source>
        <dbReference type="ARBA" id="ARBA00022803"/>
    </source>
</evidence>
<proteinExistence type="predicted"/>
<accession>A0ABD3THD1</accession>
<feature type="region of interest" description="Disordered" evidence="10">
    <location>
        <begin position="244"/>
        <end position="363"/>
    </location>
</feature>
<feature type="repeat" description="TPR" evidence="9">
    <location>
        <begin position="200"/>
        <end position="233"/>
    </location>
</feature>
<comment type="subcellular location">
    <subcellularLocation>
        <location evidence="1">Cytoplasm</location>
        <location evidence="1">Cytoskeleton</location>
        <location evidence="1">Cilium axoneme</location>
    </subcellularLocation>
</comment>
<evidence type="ECO:0000256" key="3">
    <source>
        <dbReference type="ARBA" id="ARBA00022737"/>
    </source>
</evidence>
<dbReference type="Proteomes" id="UP001634394">
    <property type="component" value="Unassembled WGS sequence"/>
</dbReference>
<dbReference type="PANTHER" id="PTHR23040:SF1">
    <property type="entry name" value="OUTER DYNEIN ARM-DOCKING COMPLEX SUBUNIT 4"/>
    <property type="match status" value="1"/>
</dbReference>
<keyword evidence="6" id="KW-0966">Cell projection</keyword>
<dbReference type="AlphaFoldDB" id="A0ABD3THD1"/>
<evidence type="ECO:0000256" key="6">
    <source>
        <dbReference type="ARBA" id="ARBA00023273"/>
    </source>
</evidence>
<keyword evidence="5" id="KW-0206">Cytoskeleton</keyword>
<evidence type="ECO:0000256" key="7">
    <source>
        <dbReference type="ARBA" id="ARBA00034139"/>
    </source>
</evidence>
<keyword evidence="4 9" id="KW-0802">TPR repeat</keyword>
<dbReference type="PANTHER" id="PTHR23040">
    <property type="match status" value="1"/>
</dbReference>
<protein>
    <recommendedName>
        <fullName evidence="7">Outer dynein arm-docking complex subunit 4</fullName>
    </recommendedName>
    <alternativeName>
        <fullName evidence="8">Tetratricopeptide repeat protein 25</fullName>
    </alternativeName>
</protein>
<dbReference type="EMBL" id="JBJQND010000018">
    <property type="protein sequence ID" value="KAL3836006.1"/>
    <property type="molecule type" value="Genomic_DNA"/>
</dbReference>
<sequence length="964" mass="109764">MVAQVLIQQSSKYILPKLPADSHYSVKPMASIKPSRALPSVPNGKLQNSVDNGNVKHSRALPRAPKPVNTKKESNGTYTRTTLIPLNDSHRGDEHTSVSSGTSTPREKRKVRKLPVLPPQKPKELNRVEALNEFCRNEGEAHMEKGKYEEAVKSFNMALRYVTDDKVTIVLRSRVFQKLGKIRKATQDADLALKLDPLYHEALLQKGELLLAAGEYENAMQHFQMGARTRPDREDFQDRINETKSRIAETHKGVRKRKNIPSPDDVNTITHKKEKGRKKKSKALQDPNSSHSGSSHMEEDEVPTITTPLFEPHPPPIPPPTIRRQGRQMTPLPSRLQVRSKHQANEKAPHPRDNLAEAPKLEDVNDGTMKNILGRMYNDKEYLERLATEAGNLPPNSVDLKSLGEKGLNFLYDRVSYWVEEGHIVPPAEKPAPPRERKGSSAKKEKYSSKESLLEESENVENTPPKKTKRKKPSTNNHTFFRYLEQKKAHEAQERKDNSHVFLHVVEGQKISPRDYSDLDTKRSNSKERHETTKKGKKVTLSKENKDFGSKESINLTFKTYRVPSDLDLHNGRRGTPMEIEDEDSPRKKALPERIRKVMKTDRKVSKEEERKRQALADAVKKDLDDIEIAYADGKFDLCIIKAQQCLEAVETKDFINKPQSVSSFHSFLGNAYMAKKDYEKGLKHHQLDLDIGQKNNLQESISRALGNLGRIYVIQKNYQEALNVFLQKTPLCKNRIETAWLFHQIGNCFLALGDFEYAKDAAKKSLEAAETAVEWSYQLQSCVLMGVAEVKLKQYHAAFNTFEKALEQARLQGDEQAEEAVREALMDVNERIQEDMRGKGNFDHPGVLRAEQLTRASSVSEDWNAGLARQGLTRSRLEIMKMHEQVGYRNRADYARPRGDMSDYSSIYIPDDDGTISLTETGYDNDILQLDLERLKTNSTLFGSQFDTRDSVHTDRFVSAHKK</sequence>
<feature type="compositionally biased region" description="Pro residues" evidence="10">
    <location>
        <begin position="311"/>
        <end position="321"/>
    </location>
</feature>
<comment type="caution">
    <text evidence="11">The sequence shown here is derived from an EMBL/GenBank/DDBJ whole genome shotgun (WGS) entry which is preliminary data.</text>
</comment>
<feature type="compositionally biased region" description="Basic and acidic residues" evidence="10">
    <location>
        <begin position="514"/>
        <end position="534"/>
    </location>
</feature>
<feature type="region of interest" description="Disordered" evidence="10">
    <location>
        <begin position="425"/>
        <end position="478"/>
    </location>
</feature>
<organism evidence="11 12">
    <name type="scientific">Sinanodonta woodiana</name>
    <name type="common">Chinese pond mussel</name>
    <name type="synonym">Anodonta woodiana</name>
    <dbReference type="NCBI Taxonomy" id="1069815"/>
    <lineage>
        <taxon>Eukaryota</taxon>
        <taxon>Metazoa</taxon>
        <taxon>Spiralia</taxon>
        <taxon>Lophotrochozoa</taxon>
        <taxon>Mollusca</taxon>
        <taxon>Bivalvia</taxon>
        <taxon>Autobranchia</taxon>
        <taxon>Heteroconchia</taxon>
        <taxon>Palaeoheterodonta</taxon>
        <taxon>Unionida</taxon>
        <taxon>Unionoidea</taxon>
        <taxon>Unionidae</taxon>
        <taxon>Unioninae</taxon>
        <taxon>Sinanodonta</taxon>
    </lineage>
</organism>
<dbReference type="InterPro" id="IPR040111">
    <property type="entry name" value="ODAD4"/>
</dbReference>
<evidence type="ECO:0000256" key="10">
    <source>
        <dbReference type="SAM" id="MobiDB-lite"/>
    </source>
</evidence>
<evidence type="ECO:0000256" key="1">
    <source>
        <dbReference type="ARBA" id="ARBA00004430"/>
    </source>
</evidence>